<accession>A0CGC6</accession>
<dbReference type="RefSeq" id="XP_001437240.1">
    <property type="nucleotide sequence ID" value="XM_001437203.1"/>
</dbReference>
<dbReference type="OrthoDB" id="10298401at2759"/>
<evidence type="ECO:0000256" key="1">
    <source>
        <dbReference type="SAM" id="SignalP"/>
    </source>
</evidence>
<dbReference type="Proteomes" id="UP000000600">
    <property type="component" value="Unassembled WGS sequence"/>
</dbReference>
<organism evidence="2 3">
    <name type="scientific">Paramecium tetraurelia</name>
    <dbReference type="NCBI Taxonomy" id="5888"/>
    <lineage>
        <taxon>Eukaryota</taxon>
        <taxon>Sar</taxon>
        <taxon>Alveolata</taxon>
        <taxon>Ciliophora</taxon>
        <taxon>Intramacronucleata</taxon>
        <taxon>Oligohymenophorea</taxon>
        <taxon>Peniculida</taxon>
        <taxon>Parameciidae</taxon>
        <taxon>Paramecium</taxon>
    </lineage>
</organism>
<dbReference type="OMA" id="CTWKENQ"/>
<reference evidence="2 3" key="1">
    <citation type="journal article" date="2006" name="Nature">
        <title>Global trends of whole-genome duplications revealed by the ciliate Paramecium tetraurelia.</title>
        <authorList>
            <consortium name="Genoscope"/>
            <person name="Aury J.-M."/>
            <person name="Jaillon O."/>
            <person name="Duret L."/>
            <person name="Noel B."/>
            <person name="Jubin C."/>
            <person name="Porcel B.M."/>
            <person name="Segurens B."/>
            <person name="Daubin V."/>
            <person name="Anthouard V."/>
            <person name="Aiach N."/>
            <person name="Arnaiz O."/>
            <person name="Billaut A."/>
            <person name="Beisson J."/>
            <person name="Blanc I."/>
            <person name="Bouhouche K."/>
            <person name="Camara F."/>
            <person name="Duharcourt S."/>
            <person name="Guigo R."/>
            <person name="Gogendeau D."/>
            <person name="Katinka M."/>
            <person name="Keller A.-M."/>
            <person name="Kissmehl R."/>
            <person name="Klotz C."/>
            <person name="Koll F."/>
            <person name="Le Moue A."/>
            <person name="Lepere C."/>
            <person name="Malinsky S."/>
            <person name="Nowacki M."/>
            <person name="Nowak J.K."/>
            <person name="Plattner H."/>
            <person name="Poulain J."/>
            <person name="Ruiz F."/>
            <person name="Serrano V."/>
            <person name="Zagulski M."/>
            <person name="Dessen P."/>
            <person name="Betermier M."/>
            <person name="Weissenbach J."/>
            <person name="Scarpelli C."/>
            <person name="Schachter V."/>
            <person name="Sperling L."/>
            <person name="Meyer E."/>
            <person name="Cohen J."/>
            <person name="Wincker P."/>
        </authorList>
    </citation>
    <scope>NUCLEOTIDE SEQUENCE [LARGE SCALE GENOMIC DNA]</scope>
    <source>
        <strain evidence="2 3">Stock d4-2</strain>
    </source>
</reference>
<keyword evidence="1" id="KW-0732">Signal</keyword>
<dbReference type="KEGG" id="ptm:GSPATT00007283001"/>
<gene>
    <name evidence="2" type="ORF">GSPATT00007283001</name>
</gene>
<name>A0CGC6_PARTE</name>
<dbReference type="GeneID" id="5023027"/>
<proteinExistence type="predicted"/>
<feature type="signal peptide" evidence="1">
    <location>
        <begin position="1"/>
        <end position="15"/>
    </location>
</feature>
<evidence type="ECO:0000313" key="3">
    <source>
        <dbReference type="Proteomes" id="UP000000600"/>
    </source>
</evidence>
<keyword evidence="3" id="KW-1185">Reference proteome</keyword>
<evidence type="ECO:0008006" key="4">
    <source>
        <dbReference type="Google" id="ProtNLM"/>
    </source>
</evidence>
<dbReference type="HOGENOM" id="CLU_077273_0_0_1"/>
<dbReference type="EMBL" id="CT868074">
    <property type="protein sequence ID" value="CAK69843.1"/>
    <property type="molecule type" value="Genomic_DNA"/>
</dbReference>
<feature type="chain" id="PRO_5012745411" description="Mini antigen" evidence="1">
    <location>
        <begin position="16"/>
        <end position="283"/>
    </location>
</feature>
<dbReference type="InParanoid" id="A0CGC6"/>
<sequence length="283" mass="32888">MIYYYLIGFLLLVNGQSITTLSLSQFYQCTCENLKTPQDCFRDFCNWDIENEECQNKKCEEFTKGDCQAVPEPFNCVWNYTIGKCEDFKACSDFSFPASYADRCYELIKCQADPDSIDFISMNIKCMDRSNDSAKSIVNCDKIPYESCKWLVTDEDLLCVKNLQTKTCETRKINNCADYNTKQTCDKSTCYWDGSCKSLDCSKLSEENCQYYLSFDQKNVTLCTWKENQCSNLDIEKLKQNQCLSYTIYSYAWNPDSEKCEICKNQMFLLLSYGIILLFLGII</sequence>
<evidence type="ECO:0000313" key="2">
    <source>
        <dbReference type="EMBL" id="CAK69843.1"/>
    </source>
</evidence>
<dbReference type="AlphaFoldDB" id="A0CGC6"/>
<protein>
    <recommendedName>
        <fullName evidence="4">Mini antigen</fullName>
    </recommendedName>
</protein>